<reference evidence="1 2" key="1">
    <citation type="journal article" date="2013" name="Genome Announc.">
        <title>Draft Genome Sequence of Streptomyces viridochromogenes Strain Tu57, Producer of Avilamycin.</title>
        <authorList>
            <person name="Gruning B.A."/>
            <person name="Erxleben A."/>
            <person name="Hahnlein A."/>
            <person name="Gunther S."/>
        </authorList>
    </citation>
    <scope>NUCLEOTIDE SEQUENCE [LARGE SCALE GENOMIC DNA]</scope>
    <source>
        <strain evidence="1 2">Tue57</strain>
    </source>
</reference>
<protein>
    <submittedName>
        <fullName evidence="1">Uncharacterized protein</fullName>
    </submittedName>
</protein>
<sequence length="78" mass="9052">MTDMRRWRRFVWSVTAWWMLLALALWLLGRALQQPASLAACAASAALLVAIGEAGDALRRRRTTRHSSRRRRWRPPSH</sequence>
<evidence type="ECO:0000313" key="1">
    <source>
        <dbReference type="EMBL" id="ELS56628.1"/>
    </source>
</evidence>
<dbReference type="EMBL" id="AMLP01000078">
    <property type="protein sequence ID" value="ELS56628.1"/>
    <property type="molecule type" value="Genomic_DNA"/>
</dbReference>
<proteinExistence type="predicted"/>
<dbReference type="Proteomes" id="UP000011205">
    <property type="component" value="Unassembled WGS sequence"/>
</dbReference>
<dbReference type="AlphaFoldDB" id="L8PKV9"/>
<gene>
    <name evidence="1" type="ORF">STVIR_2389</name>
</gene>
<organism evidence="1 2">
    <name type="scientific">Streptomyces viridochromogenes Tue57</name>
    <dbReference type="NCBI Taxonomy" id="1160705"/>
    <lineage>
        <taxon>Bacteria</taxon>
        <taxon>Bacillati</taxon>
        <taxon>Actinomycetota</taxon>
        <taxon>Actinomycetes</taxon>
        <taxon>Kitasatosporales</taxon>
        <taxon>Streptomycetaceae</taxon>
        <taxon>Streptomyces</taxon>
    </lineage>
</organism>
<accession>L8PKV9</accession>
<name>L8PKV9_STRVR</name>
<comment type="caution">
    <text evidence="1">The sequence shown here is derived from an EMBL/GenBank/DDBJ whole genome shotgun (WGS) entry which is preliminary data.</text>
</comment>
<evidence type="ECO:0000313" key="2">
    <source>
        <dbReference type="Proteomes" id="UP000011205"/>
    </source>
</evidence>